<proteinExistence type="predicted"/>
<evidence type="ECO:0000256" key="1">
    <source>
        <dbReference type="SAM" id="Phobius"/>
    </source>
</evidence>
<feature type="transmembrane region" description="Helical" evidence="1">
    <location>
        <begin position="102"/>
        <end position="126"/>
    </location>
</feature>
<sequence>MAESFDAVTWIKDFEQVNGRPPTSQEVEEAQNLISRYTTEQEMNAWTDESQTIDETIEPSPQTRWEALNSKSLGWFWKTLLIIISTPIYLIRFFFNLIKAGIGVFVIWFVAKLVLLAALAIGLSLANIENPNDVPGVIKWFGELLFGKNVFQSSSLLPNFFPHESFDGWLIGILIVIFALFFTFSNYNKQSNM</sequence>
<keyword evidence="1" id="KW-1133">Transmembrane helix</keyword>
<name>A0A380JFQ9_STRDO</name>
<keyword evidence="3" id="KW-1185">Reference proteome</keyword>
<feature type="transmembrane region" description="Helical" evidence="1">
    <location>
        <begin position="168"/>
        <end position="187"/>
    </location>
</feature>
<organism evidence="2 3">
    <name type="scientific">Streptococcus downei MFe28</name>
    <dbReference type="NCBI Taxonomy" id="764290"/>
    <lineage>
        <taxon>Bacteria</taxon>
        <taxon>Bacillati</taxon>
        <taxon>Bacillota</taxon>
        <taxon>Bacilli</taxon>
        <taxon>Lactobacillales</taxon>
        <taxon>Streptococcaceae</taxon>
        <taxon>Streptococcus</taxon>
    </lineage>
</organism>
<protein>
    <submittedName>
        <fullName evidence="2">Uncharacterized protein</fullName>
    </submittedName>
</protein>
<gene>
    <name evidence="2" type="ORF">NCTC11391_01962</name>
</gene>
<dbReference type="RefSeq" id="WP_115325161.1">
    <property type="nucleotide sequence ID" value="NZ_UHFA01000002.1"/>
</dbReference>
<accession>A0A380JFQ9</accession>
<reference evidence="2 3" key="1">
    <citation type="submission" date="2018-06" db="EMBL/GenBank/DDBJ databases">
        <authorList>
            <consortium name="Pathogen Informatics"/>
            <person name="Doyle S."/>
        </authorList>
    </citation>
    <scope>NUCLEOTIDE SEQUENCE [LARGE SCALE GENOMIC DNA]</scope>
    <source>
        <strain evidence="3">NCTC 11391</strain>
    </source>
</reference>
<keyword evidence="1" id="KW-0472">Membrane</keyword>
<dbReference type="AlphaFoldDB" id="A0A380JFQ9"/>
<keyword evidence="1" id="KW-0812">Transmembrane</keyword>
<evidence type="ECO:0000313" key="3">
    <source>
        <dbReference type="Proteomes" id="UP000254082"/>
    </source>
</evidence>
<dbReference type="Proteomes" id="UP000254082">
    <property type="component" value="Unassembled WGS sequence"/>
</dbReference>
<feature type="transmembrane region" description="Helical" evidence="1">
    <location>
        <begin position="75"/>
        <end position="95"/>
    </location>
</feature>
<dbReference type="OrthoDB" id="2219992at2"/>
<dbReference type="EMBL" id="UHFA01000002">
    <property type="protein sequence ID" value="SUN37190.1"/>
    <property type="molecule type" value="Genomic_DNA"/>
</dbReference>
<evidence type="ECO:0000313" key="2">
    <source>
        <dbReference type="EMBL" id="SUN37190.1"/>
    </source>
</evidence>